<dbReference type="GO" id="GO:0016020">
    <property type="term" value="C:membrane"/>
    <property type="evidence" value="ECO:0007669"/>
    <property type="project" value="UniProtKB-SubCell"/>
</dbReference>
<dbReference type="STRING" id="45351.A7RVS5"/>
<comment type="subcellular location">
    <subcellularLocation>
        <location evidence="1">Membrane</location>
        <topology evidence="1">Multi-pass membrane protein</topology>
    </subcellularLocation>
</comment>
<evidence type="ECO:0000313" key="11">
    <source>
        <dbReference type="EMBL" id="EDO44438.1"/>
    </source>
</evidence>
<dbReference type="PRINTS" id="PR00237">
    <property type="entry name" value="GPCRRHODOPSN"/>
</dbReference>
<dbReference type="CDD" id="cd00637">
    <property type="entry name" value="7tm_classA_rhodopsin-like"/>
    <property type="match status" value="1"/>
</dbReference>
<feature type="non-terminal residue" evidence="11">
    <location>
        <position position="1"/>
    </location>
</feature>
<proteinExistence type="inferred from homology"/>
<evidence type="ECO:0000256" key="7">
    <source>
        <dbReference type="ARBA" id="ARBA00023224"/>
    </source>
</evidence>
<feature type="non-terminal residue" evidence="11">
    <location>
        <position position="241"/>
    </location>
</feature>
<evidence type="ECO:0000256" key="8">
    <source>
        <dbReference type="RuleBase" id="RU000688"/>
    </source>
</evidence>
<accession>A7RVS5</accession>
<evidence type="ECO:0000256" key="9">
    <source>
        <dbReference type="SAM" id="Phobius"/>
    </source>
</evidence>
<evidence type="ECO:0000256" key="6">
    <source>
        <dbReference type="ARBA" id="ARBA00023170"/>
    </source>
</evidence>
<keyword evidence="12" id="KW-1185">Reference proteome</keyword>
<dbReference type="PhylomeDB" id="A7RVS5"/>
<dbReference type="InterPro" id="IPR017452">
    <property type="entry name" value="GPCR_Rhodpsn_7TM"/>
</dbReference>
<feature type="transmembrane region" description="Helical" evidence="9">
    <location>
        <begin position="123"/>
        <end position="142"/>
    </location>
</feature>
<gene>
    <name evidence="11" type="ORF">NEMVEDRAFT_v1g95133</name>
</gene>
<keyword evidence="2 8" id="KW-0812">Transmembrane</keyword>
<evidence type="ECO:0000256" key="2">
    <source>
        <dbReference type="ARBA" id="ARBA00022692"/>
    </source>
</evidence>
<feature type="transmembrane region" description="Helical" evidence="9">
    <location>
        <begin position="171"/>
        <end position="199"/>
    </location>
</feature>
<dbReference type="AlphaFoldDB" id="A7RVS5"/>
<dbReference type="GO" id="GO:0004930">
    <property type="term" value="F:G protein-coupled receptor activity"/>
    <property type="evidence" value="ECO:0007669"/>
    <property type="project" value="UniProtKB-KW"/>
</dbReference>
<dbReference type="InParanoid" id="A7RVS5"/>
<evidence type="ECO:0000256" key="3">
    <source>
        <dbReference type="ARBA" id="ARBA00022989"/>
    </source>
</evidence>
<evidence type="ECO:0000259" key="10">
    <source>
        <dbReference type="PROSITE" id="PS50262"/>
    </source>
</evidence>
<organism evidence="11 12">
    <name type="scientific">Nematostella vectensis</name>
    <name type="common">Starlet sea anemone</name>
    <dbReference type="NCBI Taxonomy" id="45351"/>
    <lineage>
        <taxon>Eukaryota</taxon>
        <taxon>Metazoa</taxon>
        <taxon>Cnidaria</taxon>
        <taxon>Anthozoa</taxon>
        <taxon>Hexacorallia</taxon>
        <taxon>Actiniaria</taxon>
        <taxon>Edwardsiidae</taxon>
        <taxon>Nematostella</taxon>
    </lineage>
</organism>
<keyword evidence="7 8" id="KW-0807">Transducer</keyword>
<dbReference type="EMBL" id="DS469544">
    <property type="protein sequence ID" value="EDO44438.1"/>
    <property type="molecule type" value="Genomic_DNA"/>
</dbReference>
<dbReference type="PANTHER" id="PTHR24243:SF208">
    <property type="entry name" value="PYROKININ-1 RECEPTOR"/>
    <property type="match status" value="1"/>
</dbReference>
<keyword evidence="6 8" id="KW-0675">Receptor</keyword>
<feature type="domain" description="G-protein coupled receptors family 1 profile" evidence="10">
    <location>
        <begin position="15"/>
        <end position="241"/>
    </location>
</feature>
<keyword evidence="3 9" id="KW-1133">Transmembrane helix</keyword>
<dbReference type="PROSITE" id="PS00237">
    <property type="entry name" value="G_PROTEIN_RECEP_F1_1"/>
    <property type="match status" value="1"/>
</dbReference>
<dbReference type="PROSITE" id="PS50262">
    <property type="entry name" value="G_PROTEIN_RECEP_F1_2"/>
    <property type="match status" value="1"/>
</dbReference>
<feature type="transmembrane region" description="Helical" evidence="9">
    <location>
        <begin position="80"/>
        <end position="102"/>
    </location>
</feature>
<feature type="transmembrane region" description="Helical" evidence="9">
    <location>
        <begin position="220"/>
        <end position="239"/>
    </location>
</feature>
<dbReference type="Pfam" id="PF00001">
    <property type="entry name" value="7tm_1"/>
    <property type="match status" value="1"/>
</dbReference>
<dbReference type="eggNOG" id="KOG3656">
    <property type="taxonomic scope" value="Eukaryota"/>
</dbReference>
<dbReference type="FunCoup" id="A7RVS5">
    <property type="interactions" value="188"/>
</dbReference>
<comment type="similarity">
    <text evidence="8">Belongs to the G-protein coupled receptor 1 family.</text>
</comment>
<sequence>KIMAYLVIAIVALIGNTLVIVVICRNKNLRKAINFFILNMAISDLFIPVISIPLRLYALFTDSVFGVWPFSGKTGLVLCKLSMFLADSSPIVSVLSLVFMTFDRFNAVVFPFKAHLVSSNVRVCLLTLSWLFAFGFCAPYFYAVKLQPYGEQDMCVLDWGPAHNQSSAMDIYSTTACVLFTIVPFVLLSIMYSIILCILRKQSLAHPTARQASKRRQRNNRNIVLMALAIVFVFAFCWGPY</sequence>
<feature type="transmembrane region" description="Helical" evidence="9">
    <location>
        <begin position="36"/>
        <end position="60"/>
    </location>
</feature>
<dbReference type="HOGENOM" id="CLU_009579_6_0_1"/>
<dbReference type="InterPro" id="IPR000276">
    <property type="entry name" value="GPCR_Rhodpsn"/>
</dbReference>
<dbReference type="SUPFAM" id="SSF81321">
    <property type="entry name" value="Family A G protein-coupled receptor-like"/>
    <property type="match status" value="1"/>
</dbReference>
<name>A7RVS5_NEMVE</name>
<dbReference type="Gene3D" id="1.20.1070.10">
    <property type="entry name" value="Rhodopsin 7-helix transmembrane proteins"/>
    <property type="match status" value="1"/>
</dbReference>
<feature type="transmembrane region" description="Helical" evidence="9">
    <location>
        <begin position="6"/>
        <end position="24"/>
    </location>
</feature>
<dbReference type="PANTHER" id="PTHR24243">
    <property type="entry name" value="G-PROTEIN COUPLED RECEPTOR"/>
    <property type="match status" value="1"/>
</dbReference>
<keyword evidence="4 8" id="KW-0297">G-protein coupled receptor</keyword>
<evidence type="ECO:0000256" key="4">
    <source>
        <dbReference type="ARBA" id="ARBA00023040"/>
    </source>
</evidence>
<evidence type="ECO:0000256" key="5">
    <source>
        <dbReference type="ARBA" id="ARBA00023136"/>
    </source>
</evidence>
<evidence type="ECO:0000313" key="12">
    <source>
        <dbReference type="Proteomes" id="UP000001593"/>
    </source>
</evidence>
<evidence type="ECO:0000256" key="1">
    <source>
        <dbReference type="ARBA" id="ARBA00004141"/>
    </source>
</evidence>
<dbReference type="Proteomes" id="UP000001593">
    <property type="component" value="Unassembled WGS sequence"/>
</dbReference>
<reference evidence="11 12" key="1">
    <citation type="journal article" date="2007" name="Science">
        <title>Sea anemone genome reveals ancestral eumetazoan gene repertoire and genomic organization.</title>
        <authorList>
            <person name="Putnam N.H."/>
            <person name="Srivastava M."/>
            <person name="Hellsten U."/>
            <person name="Dirks B."/>
            <person name="Chapman J."/>
            <person name="Salamov A."/>
            <person name="Terry A."/>
            <person name="Shapiro H."/>
            <person name="Lindquist E."/>
            <person name="Kapitonov V.V."/>
            <person name="Jurka J."/>
            <person name="Genikhovich G."/>
            <person name="Grigoriev I.V."/>
            <person name="Lucas S.M."/>
            <person name="Steele R.E."/>
            <person name="Finnerty J.R."/>
            <person name="Technau U."/>
            <person name="Martindale M.Q."/>
            <person name="Rokhsar D.S."/>
        </authorList>
    </citation>
    <scope>NUCLEOTIDE SEQUENCE [LARGE SCALE GENOMIC DNA]</scope>
    <source>
        <strain evidence="12">CH2 X CH6</strain>
    </source>
</reference>
<dbReference type="OMA" id="NGTTANC"/>
<keyword evidence="5 9" id="KW-0472">Membrane</keyword>
<protein>
    <recommendedName>
        <fullName evidence="10">G-protein coupled receptors family 1 profile domain-containing protein</fullName>
    </recommendedName>
</protein>